<evidence type="ECO:0000259" key="2">
    <source>
        <dbReference type="Pfam" id="PF14977"/>
    </source>
</evidence>
<feature type="compositionally biased region" description="Basic and acidic residues" evidence="1">
    <location>
        <begin position="174"/>
        <end position="188"/>
    </location>
</feature>
<dbReference type="Proteomes" id="UP001066276">
    <property type="component" value="Chromosome 8"/>
</dbReference>
<reference evidence="3" key="1">
    <citation type="journal article" date="2022" name="bioRxiv">
        <title>Sequencing and chromosome-scale assembly of the giantPleurodeles waltlgenome.</title>
        <authorList>
            <person name="Brown T."/>
            <person name="Elewa A."/>
            <person name="Iarovenko S."/>
            <person name="Subramanian E."/>
            <person name="Araus A.J."/>
            <person name="Petzold A."/>
            <person name="Susuki M."/>
            <person name="Suzuki K.-i.T."/>
            <person name="Hayashi T."/>
            <person name="Toyoda A."/>
            <person name="Oliveira C."/>
            <person name="Osipova E."/>
            <person name="Leigh N.D."/>
            <person name="Simon A."/>
            <person name="Yun M.H."/>
        </authorList>
    </citation>
    <scope>NUCLEOTIDE SEQUENCE</scope>
    <source>
        <strain evidence="3">20211129_DDA</strain>
        <tissue evidence="3">Liver</tissue>
    </source>
</reference>
<dbReference type="EMBL" id="JANPWB010000012">
    <property type="protein sequence ID" value="KAJ1114624.1"/>
    <property type="molecule type" value="Genomic_DNA"/>
</dbReference>
<accession>A0AAV7NHL2</accession>
<dbReference type="AlphaFoldDB" id="A0AAV7NHL2"/>
<sequence length="227" mass="25153">MNLDPSGGYYFNKNGTRLTRWVWKGSGSHIHAPPFQPIILKVNPRIEIRIASQDQIQLTFSTKRSGLKLNLGARLKLKDPQEALEVRMSEEQQLLHQKSLLIQNLLARIKYEVRRSKSYNLEKHSSGNLTNEGLPVKPQASKVKPSSSVGQSKSAPEQHHGKQSPQGALGKATKTRDSIIRLKSKDQLDPQQSKMKVKEQLGSARRASTATSTGKPAAKSQSSNATK</sequence>
<feature type="compositionally biased region" description="Polar residues" evidence="1">
    <location>
        <begin position="206"/>
        <end position="227"/>
    </location>
</feature>
<dbReference type="InterPro" id="IPR029281">
    <property type="entry name" value="FAM194_C"/>
</dbReference>
<name>A0AAV7NHL2_PLEWA</name>
<organism evidence="3 4">
    <name type="scientific">Pleurodeles waltl</name>
    <name type="common">Iberian ribbed newt</name>
    <dbReference type="NCBI Taxonomy" id="8319"/>
    <lineage>
        <taxon>Eukaryota</taxon>
        <taxon>Metazoa</taxon>
        <taxon>Chordata</taxon>
        <taxon>Craniata</taxon>
        <taxon>Vertebrata</taxon>
        <taxon>Euteleostomi</taxon>
        <taxon>Amphibia</taxon>
        <taxon>Batrachia</taxon>
        <taxon>Caudata</taxon>
        <taxon>Salamandroidea</taxon>
        <taxon>Salamandridae</taxon>
        <taxon>Pleurodelinae</taxon>
        <taxon>Pleurodeles</taxon>
    </lineage>
</organism>
<feature type="compositionally biased region" description="Polar residues" evidence="1">
    <location>
        <begin position="144"/>
        <end position="155"/>
    </location>
</feature>
<evidence type="ECO:0000313" key="4">
    <source>
        <dbReference type="Proteomes" id="UP001066276"/>
    </source>
</evidence>
<dbReference type="PANTHER" id="PTHR23093:SF18">
    <property type="entry name" value="GLUTAMATE RICH 6"/>
    <property type="match status" value="1"/>
</dbReference>
<dbReference type="Pfam" id="PF14977">
    <property type="entry name" value="FAM194"/>
    <property type="match status" value="1"/>
</dbReference>
<feature type="domain" description="FAM194 C-terminal" evidence="2">
    <location>
        <begin position="2"/>
        <end position="123"/>
    </location>
</feature>
<proteinExistence type="predicted"/>
<gene>
    <name evidence="3" type="ORF">NDU88_002859</name>
</gene>
<feature type="region of interest" description="Disordered" evidence="1">
    <location>
        <begin position="122"/>
        <end position="227"/>
    </location>
</feature>
<keyword evidence="4" id="KW-1185">Reference proteome</keyword>
<dbReference type="PANTHER" id="PTHR23093">
    <property type="entry name" value="SIMILAR TO CHROMOSOME 3 OPEN READING FRAME 20"/>
    <property type="match status" value="1"/>
</dbReference>
<evidence type="ECO:0000313" key="3">
    <source>
        <dbReference type="EMBL" id="KAJ1114624.1"/>
    </source>
</evidence>
<protein>
    <recommendedName>
        <fullName evidence="2">FAM194 C-terminal domain-containing protein</fullName>
    </recommendedName>
</protein>
<comment type="caution">
    <text evidence="3">The sequence shown here is derived from an EMBL/GenBank/DDBJ whole genome shotgun (WGS) entry which is preliminary data.</text>
</comment>
<evidence type="ECO:0000256" key="1">
    <source>
        <dbReference type="SAM" id="MobiDB-lite"/>
    </source>
</evidence>